<comment type="similarity">
    <text evidence="2">Belongs to the bacterial solute-binding protein SsuA/TauA family.</text>
</comment>
<evidence type="ECO:0000313" key="6">
    <source>
        <dbReference type="EMBL" id="TYQ04736.1"/>
    </source>
</evidence>
<dbReference type="SUPFAM" id="SSF53850">
    <property type="entry name" value="Periplasmic binding protein-like II"/>
    <property type="match status" value="1"/>
</dbReference>
<dbReference type="PANTHER" id="PTHR30024">
    <property type="entry name" value="ALIPHATIC SULFONATES-BINDING PROTEIN-RELATED"/>
    <property type="match status" value="1"/>
</dbReference>
<dbReference type="GO" id="GO:0042597">
    <property type="term" value="C:periplasmic space"/>
    <property type="evidence" value="ECO:0007669"/>
    <property type="project" value="UniProtKB-SubCell"/>
</dbReference>
<name>A0A652YQ97_NOCGL</name>
<evidence type="ECO:0000256" key="4">
    <source>
        <dbReference type="SAM" id="SignalP"/>
    </source>
</evidence>
<sequence length="340" mass="34457">MRAGFVRMSTAALLGLSLVACGSSSGDTGDTTDGSAAKVNVSITPGGIWGIPLAAAEQEGYFADAKLDVTVSPAPSGMGHNQLLASGVEDFGPSSPSQALAAVQQGQDAVTSCGGSGPVPTSIIAPKGSSLPSSATGASAEDVLKSLRGKTLGMPAAAGTGTSNLMVQTLASFGLNDGDYTLVNIGSGSTAQAALIAGQVDAAMAVTPTSETLVAKGDAIELAELSGELPNYQLLGAFWQSRRTWVEANPQTSASFCAAMDKAYDYMNDPANAEAVNKLIVEAVGKDVPADAVDRIRENFSVLDAAISPEDFQRTVDALTAVNVLQPAPAVTYDQAILIK</sequence>
<comment type="subcellular location">
    <subcellularLocation>
        <location evidence="1">Periplasm</location>
    </subcellularLocation>
</comment>
<dbReference type="Pfam" id="PF09084">
    <property type="entry name" value="NMT1"/>
    <property type="match status" value="1"/>
</dbReference>
<organism evidence="6">
    <name type="scientific">Nocardia globerula</name>
    <dbReference type="NCBI Taxonomy" id="1818"/>
    <lineage>
        <taxon>Bacteria</taxon>
        <taxon>Bacillati</taxon>
        <taxon>Actinomycetota</taxon>
        <taxon>Actinomycetes</taxon>
        <taxon>Mycobacteriales</taxon>
        <taxon>Nocardiaceae</taxon>
        <taxon>Nocardia</taxon>
    </lineage>
</organism>
<protein>
    <submittedName>
        <fullName evidence="6">ABC-type nitrate/sulfonate/bicarbonate transport system substrate-binding protein</fullName>
    </submittedName>
</protein>
<feature type="signal peptide" evidence="4">
    <location>
        <begin position="1"/>
        <end position="22"/>
    </location>
</feature>
<keyword evidence="3 4" id="KW-0732">Signal</keyword>
<evidence type="ECO:0000256" key="2">
    <source>
        <dbReference type="ARBA" id="ARBA00010742"/>
    </source>
</evidence>
<evidence type="ECO:0000259" key="5">
    <source>
        <dbReference type="Pfam" id="PF09084"/>
    </source>
</evidence>
<feature type="domain" description="SsuA/THI5-like" evidence="5">
    <location>
        <begin position="51"/>
        <end position="272"/>
    </location>
</feature>
<evidence type="ECO:0000256" key="3">
    <source>
        <dbReference type="ARBA" id="ARBA00022729"/>
    </source>
</evidence>
<proteinExistence type="inferred from homology"/>
<dbReference type="EMBL" id="VNIQ01000003">
    <property type="protein sequence ID" value="TYQ04736.1"/>
    <property type="molecule type" value="Genomic_DNA"/>
</dbReference>
<dbReference type="PANTHER" id="PTHR30024:SF47">
    <property type="entry name" value="TAURINE-BINDING PERIPLASMIC PROTEIN"/>
    <property type="match status" value="1"/>
</dbReference>
<accession>A0A652YQ97</accession>
<dbReference type="Gene3D" id="3.40.190.10">
    <property type="entry name" value="Periplasmic binding protein-like II"/>
    <property type="match status" value="2"/>
</dbReference>
<evidence type="ECO:0000256" key="1">
    <source>
        <dbReference type="ARBA" id="ARBA00004418"/>
    </source>
</evidence>
<comment type="caution">
    <text evidence="6">The sequence shown here is derived from an EMBL/GenBank/DDBJ whole genome shotgun (WGS) entry which is preliminary data.</text>
</comment>
<feature type="chain" id="PRO_5038393250" evidence="4">
    <location>
        <begin position="23"/>
        <end position="340"/>
    </location>
</feature>
<reference evidence="6" key="1">
    <citation type="submission" date="2019-07" db="EMBL/GenBank/DDBJ databases">
        <title>Genomic Encyclopedia of Type Strains, Phase IV (KMG-IV): sequencing the most valuable type-strain genomes for metagenomic binning, comparative biology and taxonomic classification.</title>
        <authorList>
            <person name="Goeker M."/>
        </authorList>
    </citation>
    <scope>NUCLEOTIDE SEQUENCE</scope>
    <source>
        <strain evidence="6">DSM 44596</strain>
    </source>
</reference>
<dbReference type="PROSITE" id="PS51257">
    <property type="entry name" value="PROKAR_LIPOPROTEIN"/>
    <property type="match status" value="1"/>
</dbReference>
<dbReference type="AlphaFoldDB" id="A0A652YQ97"/>
<gene>
    <name evidence="6" type="ORF">FNL38_10386</name>
</gene>
<dbReference type="InterPro" id="IPR015168">
    <property type="entry name" value="SsuA/THI5"/>
</dbReference>